<reference evidence="2" key="1">
    <citation type="submission" date="2017-01" db="EMBL/GenBank/DDBJ databases">
        <title>Comparative genomics of anhydrobiosis in the tardigrade Hypsibius dujardini.</title>
        <authorList>
            <person name="Yoshida Y."/>
            <person name="Koutsovoulos G."/>
            <person name="Laetsch D."/>
            <person name="Stevens L."/>
            <person name="Kumar S."/>
            <person name="Horikawa D."/>
            <person name="Ishino K."/>
            <person name="Komine S."/>
            <person name="Tomita M."/>
            <person name="Blaxter M."/>
            <person name="Arakawa K."/>
        </authorList>
    </citation>
    <scope>NUCLEOTIDE SEQUENCE [LARGE SCALE GENOMIC DNA]</scope>
    <source>
        <strain evidence="2">Z151</strain>
    </source>
</reference>
<evidence type="ECO:0000313" key="2">
    <source>
        <dbReference type="Proteomes" id="UP000192578"/>
    </source>
</evidence>
<name>A0A9X6NE63_HYPEX</name>
<gene>
    <name evidence="1" type="ORF">BV898_16668</name>
</gene>
<protein>
    <submittedName>
        <fullName evidence="1">Uncharacterized protein</fullName>
    </submittedName>
</protein>
<evidence type="ECO:0000313" key="1">
    <source>
        <dbReference type="EMBL" id="OWA52210.1"/>
    </source>
</evidence>
<proteinExistence type="predicted"/>
<dbReference type="AlphaFoldDB" id="A0A9X6NE63"/>
<dbReference type="Proteomes" id="UP000192578">
    <property type="component" value="Unassembled WGS sequence"/>
</dbReference>
<comment type="caution">
    <text evidence="1">The sequence shown here is derived from an EMBL/GenBank/DDBJ whole genome shotgun (WGS) entry which is preliminary data.</text>
</comment>
<accession>A0A9X6NE63</accession>
<organism evidence="1 2">
    <name type="scientific">Hypsibius exemplaris</name>
    <name type="common">Freshwater tardigrade</name>
    <dbReference type="NCBI Taxonomy" id="2072580"/>
    <lineage>
        <taxon>Eukaryota</taxon>
        <taxon>Metazoa</taxon>
        <taxon>Ecdysozoa</taxon>
        <taxon>Tardigrada</taxon>
        <taxon>Eutardigrada</taxon>
        <taxon>Parachela</taxon>
        <taxon>Hypsibioidea</taxon>
        <taxon>Hypsibiidae</taxon>
        <taxon>Hypsibius</taxon>
    </lineage>
</organism>
<keyword evidence="2" id="KW-1185">Reference proteome</keyword>
<dbReference type="EMBL" id="MTYJ01000256">
    <property type="protein sequence ID" value="OWA52210.1"/>
    <property type="molecule type" value="Genomic_DNA"/>
</dbReference>
<sequence length="465" mass="52111">MTEPVRHLIPADVAEGSLRPQHPCYHSSVDTFMSLEDVVLSPEEMAANPEGYRKLPSLQPGALAAEQLDCLLIQICKSGDRHRTVLALLEILLTLGAGYKPRLTGFWPNVLFISVDYRQVRVARYLLDSRPDSFPVNELFPVGPSTRSTYLTKAISLKDAAMVAVLLEHGARLDMLGTAEVVELATEADFDSLKFLVDAGLLDPSGSFKIPPQQGDRPPVEKSVMDLVFERATAREKYLHQYLYHTKMRGRRMYSPSLLASHSGEFRDKIRSINYLLSMGSSPPSTQSLWQGFDNAAYLTAAETFMACLQLHIPIAWPGNTDKPFRTASWDAEMLIHLPGIAVHVGILRDLIERFPTSLLRDKAKMMRYFDELFPESSGTCKQFPRLADLVAAKVRERMVVSLRSDLNCTVNTLPLPGKERRLLCSADLVKRLEHAQTALMQDAVWPPYPGFLNTPKSALRRSFQ</sequence>